<gene>
    <name evidence="13" type="ORF">BN2458_PEG1800</name>
    <name evidence="14" type="ORF">LS75_007060</name>
</gene>
<comment type="similarity">
    <text evidence="2">In the C-terminal section; belongs to the peptidase M41 family.</text>
</comment>
<dbReference type="FunFam" id="3.40.50.300:FF:000352">
    <property type="entry name" value="ATP-dependent zinc metalloprotease FTSH 7, chloroplastic"/>
    <property type="match status" value="1"/>
</dbReference>
<evidence type="ECO:0000313" key="14">
    <source>
        <dbReference type="EMBL" id="TLD78206.1"/>
    </source>
</evidence>
<keyword evidence="7" id="KW-0862">Zinc</keyword>
<keyword evidence="13" id="KW-0131">Cell cycle</keyword>
<dbReference type="Pfam" id="PF01434">
    <property type="entry name" value="Peptidase_M41"/>
    <property type="match status" value="1"/>
</dbReference>
<dbReference type="InterPro" id="IPR003960">
    <property type="entry name" value="ATPase_AAA_CS"/>
</dbReference>
<keyword evidence="5 10" id="KW-0547">Nucleotide-binding</keyword>
<evidence type="ECO:0000256" key="3">
    <source>
        <dbReference type="ARBA" id="ARBA00022670"/>
    </source>
</evidence>
<keyword evidence="6 13" id="KW-0378">Hydrolase</keyword>
<keyword evidence="15" id="KW-1185">Reference proteome</keyword>
<dbReference type="SUPFAM" id="SSF52540">
    <property type="entry name" value="P-loop containing nucleoside triphosphate hydrolases"/>
    <property type="match status" value="1"/>
</dbReference>
<dbReference type="KEGG" id="hty:BN2458_PEG1800"/>
<dbReference type="GO" id="GO:0005886">
    <property type="term" value="C:plasma membrane"/>
    <property type="evidence" value="ECO:0007669"/>
    <property type="project" value="TreeGrafter"/>
</dbReference>
<dbReference type="GO" id="GO:0016887">
    <property type="term" value="F:ATP hydrolysis activity"/>
    <property type="evidence" value="ECO:0007669"/>
    <property type="project" value="InterPro"/>
</dbReference>
<dbReference type="GeneID" id="78151941"/>
<dbReference type="Gene3D" id="3.40.50.300">
    <property type="entry name" value="P-loop containing nucleotide triphosphate hydrolases"/>
    <property type="match status" value="1"/>
</dbReference>
<dbReference type="InterPro" id="IPR003959">
    <property type="entry name" value="ATPase_AAA_core"/>
</dbReference>
<dbReference type="EMBL" id="JRPF02000008">
    <property type="protein sequence ID" value="TLD78206.1"/>
    <property type="molecule type" value="Genomic_DNA"/>
</dbReference>
<dbReference type="SUPFAM" id="SSF140990">
    <property type="entry name" value="FtsH protease domain-like"/>
    <property type="match status" value="1"/>
</dbReference>
<accession>A0A099UIE3</accession>
<evidence type="ECO:0000256" key="4">
    <source>
        <dbReference type="ARBA" id="ARBA00022723"/>
    </source>
</evidence>
<keyword evidence="11" id="KW-0812">Transmembrane</keyword>
<comment type="similarity">
    <text evidence="10">Belongs to the AAA ATPase family.</text>
</comment>
<dbReference type="Proteomes" id="UP000029925">
    <property type="component" value="Unassembled WGS sequence"/>
</dbReference>
<reference evidence="13" key="2">
    <citation type="submission" date="2015-11" db="EMBL/GenBank/DDBJ databases">
        <authorList>
            <person name="Zhang Y."/>
            <person name="Guo Z."/>
        </authorList>
    </citation>
    <scope>NUCLEOTIDE SEQUENCE</scope>
    <source>
        <strain evidence="13">1</strain>
    </source>
</reference>
<dbReference type="GO" id="GO:0051301">
    <property type="term" value="P:cell division"/>
    <property type="evidence" value="ECO:0007669"/>
    <property type="project" value="UniProtKB-KW"/>
</dbReference>
<dbReference type="PROSITE" id="PS00674">
    <property type="entry name" value="AAA"/>
    <property type="match status" value="1"/>
</dbReference>
<keyword evidence="4" id="KW-0479">Metal-binding</keyword>
<comment type="cofactor">
    <cofactor evidence="1">
        <name>Zn(2+)</name>
        <dbReference type="ChEBI" id="CHEBI:29105"/>
    </cofactor>
</comment>
<reference evidence="14 15" key="1">
    <citation type="journal article" date="2014" name="Genome Announc.">
        <title>Draft genome sequences of eight enterohepatic helicobacter species isolated from both laboratory and wild rodents.</title>
        <authorList>
            <person name="Sheh A."/>
            <person name="Shen Z."/>
            <person name="Fox J.G."/>
        </authorList>
    </citation>
    <scope>NUCLEOTIDE SEQUENCE [LARGE SCALE GENOMIC DNA]</scope>
    <source>
        <strain evidence="14 15">MIT 98-6810</strain>
    </source>
</reference>
<dbReference type="OrthoDB" id="9809379at2"/>
<dbReference type="Gene3D" id="1.20.58.760">
    <property type="entry name" value="Peptidase M41"/>
    <property type="match status" value="1"/>
</dbReference>
<dbReference type="AlphaFoldDB" id="A0A099UIE3"/>
<reference evidence="16" key="3">
    <citation type="submission" date="2015-11" db="EMBL/GenBank/DDBJ databases">
        <authorList>
            <person name="Anvar S.Y."/>
        </authorList>
    </citation>
    <scope>NUCLEOTIDE SEQUENCE [LARGE SCALE GENOMIC DNA]</scope>
</reference>
<keyword evidence="3" id="KW-0645">Protease</keyword>
<name>A0A099UIE3_9HELI</name>
<dbReference type="GO" id="GO:0046872">
    <property type="term" value="F:metal ion binding"/>
    <property type="evidence" value="ECO:0007669"/>
    <property type="project" value="UniProtKB-KW"/>
</dbReference>
<dbReference type="Proteomes" id="UP000064525">
    <property type="component" value="Chromosome I"/>
</dbReference>
<protein>
    <submittedName>
        <fullName evidence="14">AAA family ATPase</fullName>
    </submittedName>
    <submittedName>
        <fullName evidence="13">Cell division protein FtsH</fullName>
        <ecNumber evidence="13">3.4.24.-</ecNumber>
    </submittedName>
</protein>
<dbReference type="InterPro" id="IPR003593">
    <property type="entry name" value="AAA+_ATPase"/>
</dbReference>
<dbReference type="InterPro" id="IPR027417">
    <property type="entry name" value="P-loop_NTPase"/>
</dbReference>
<evidence type="ECO:0000313" key="15">
    <source>
        <dbReference type="Proteomes" id="UP000029925"/>
    </source>
</evidence>
<evidence type="ECO:0000256" key="11">
    <source>
        <dbReference type="SAM" id="Phobius"/>
    </source>
</evidence>
<evidence type="ECO:0000256" key="6">
    <source>
        <dbReference type="ARBA" id="ARBA00022801"/>
    </source>
</evidence>
<evidence type="ECO:0000313" key="13">
    <source>
        <dbReference type="EMBL" id="CUU40683.1"/>
    </source>
</evidence>
<keyword evidence="8 10" id="KW-0067">ATP-binding</keyword>
<dbReference type="InterPro" id="IPR037219">
    <property type="entry name" value="Peptidase_M41-like"/>
</dbReference>
<evidence type="ECO:0000256" key="7">
    <source>
        <dbReference type="ARBA" id="ARBA00022833"/>
    </source>
</evidence>
<dbReference type="InterPro" id="IPR041569">
    <property type="entry name" value="AAA_lid_3"/>
</dbReference>
<feature type="domain" description="AAA+ ATPase" evidence="12">
    <location>
        <begin position="186"/>
        <end position="322"/>
    </location>
</feature>
<evidence type="ECO:0000256" key="5">
    <source>
        <dbReference type="ARBA" id="ARBA00022741"/>
    </source>
</evidence>
<organism evidence="13 16">
    <name type="scientific">Helicobacter typhlonius</name>
    <dbReference type="NCBI Taxonomy" id="76936"/>
    <lineage>
        <taxon>Bacteria</taxon>
        <taxon>Pseudomonadati</taxon>
        <taxon>Campylobacterota</taxon>
        <taxon>Epsilonproteobacteria</taxon>
        <taxon>Campylobacterales</taxon>
        <taxon>Helicobacteraceae</taxon>
        <taxon>Helicobacter</taxon>
    </lineage>
</organism>
<keyword evidence="11" id="KW-0472">Membrane</keyword>
<feature type="transmembrane region" description="Helical" evidence="11">
    <location>
        <begin position="7"/>
        <end position="26"/>
    </location>
</feature>
<dbReference type="InterPro" id="IPR000642">
    <property type="entry name" value="Peptidase_M41"/>
</dbReference>
<evidence type="ECO:0000256" key="2">
    <source>
        <dbReference type="ARBA" id="ARBA00010044"/>
    </source>
</evidence>
<evidence type="ECO:0000256" key="10">
    <source>
        <dbReference type="RuleBase" id="RU003651"/>
    </source>
</evidence>
<dbReference type="Gene3D" id="1.10.8.60">
    <property type="match status" value="1"/>
</dbReference>
<dbReference type="SMART" id="SM00382">
    <property type="entry name" value="AAA"/>
    <property type="match status" value="1"/>
</dbReference>
<dbReference type="GO" id="GO:0005737">
    <property type="term" value="C:cytoplasm"/>
    <property type="evidence" value="ECO:0007669"/>
    <property type="project" value="UniProtKB-ARBA"/>
</dbReference>
<dbReference type="GO" id="GO:0004222">
    <property type="term" value="F:metalloendopeptidase activity"/>
    <property type="evidence" value="ECO:0007669"/>
    <property type="project" value="InterPro"/>
</dbReference>
<dbReference type="EMBL" id="LN907858">
    <property type="protein sequence ID" value="CUU40683.1"/>
    <property type="molecule type" value="Genomic_DNA"/>
</dbReference>
<evidence type="ECO:0000256" key="8">
    <source>
        <dbReference type="ARBA" id="ARBA00022840"/>
    </source>
</evidence>
<evidence type="ECO:0000313" key="16">
    <source>
        <dbReference type="Proteomes" id="UP000064525"/>
    </source>
</evidence>
<dbReference type="Pfam" id="PF00004">
    <property type="entry name" value="AAA"/>
    <property type="match status" value="1"/>
</dbReference>
<proteinExistence type="inferred from homology"/>
<dbReference type="EC" id="3.4.24.-" evidence="13"/>
<sequence length="553" mass="61581">MVKSKSLIVGIVGVVVVAILVVVMLMRDNTQVLSTQEAQTLLSSGEVRNVSVDNDYLYFTHKDDNYKVYLYPIPLEAWGYMFPIKVRQTFFSSEILGEIGVIVVVFLVLSLFFALVRSHRKNKIPQKIQNEPIRESVPLIESSFMPMSSAVRFKDVAGISEVKEELVEIIDYLKNPKHYQDLGITLPKGVLLVGPPGVGKTMIAKAVAGEAGVPFFYQSGSSFVQIYVGMGAKRVRELFARAKAKAPSIIFIDEIDAVGKARGNTRSDEREATLNQLLTEMDGFEDSSGVIVIAATNKMEVLDEALLRSGRFDRRIYVELPNLQEREHILGLYLQDKKHELDIEEVARLCVGFSGAALAALVNESALNALRRKSNVIQKEDILATKDKVLIGKKKVLSLSEKEKEILALYQGAKALSAYWLEVDFDKIALVSESFRAVDKEIVSKQELMAQIKVALSGNIAVSYIYQQSFSNAKEDIARAKGIAMQMCEEYGMSERLLSDSSDVAAILESAQSEMREFITNSKTALLAISKALQERERLNKDEIKAIYEGLRI</sequence>
<dbReference type="PANTHER" id="PTHR23076">
    <property type="entry name" value="METALLOPROTEASE M41 FTSH"/>
    <property type="match status" value="1"/>
</dbReference>
<dbReference type="RefSeq" id="WP_034326215.1">
    <property type="nucleotide sequence ID" value="NZ_CAJTQN010000001.1"/>
</dbReference>
<dbReference type="GO" id="GO:0004176">
    <property type="term" value="F:ATP-dependent peptidase activity"/>
    <property type="evidence" value="ECO:0007669"/>
    <property type="project" value="InterPro"/>
</dbReference>
<evidence type="ECO:0000259" key="12">
    <source>
        <dbReference type="SMART" id="SM00382"/>
    </source>
</evidence>
<feature type="transmembrane region" description="Helical" evidence="11">
    <location>
        <begin position="95"/>
        <end position="116"/>
    </location>
</feature>
<dbReference type="GO" id="GO:0030163">
    <property type="term" value="P:protein catabolic process"/>
    <property type="evidence" value="ECO:0007669"/>
    <property type="project" value="TreeGrafter"/>
</dbReference>
<dbReference type="PATRIC" id="fig|76936.10.peg.1757"/>
<dbReference type="GO" id="GO:0006508">
    <property type="term" value="P:proteolysis"/>
    <property type="evidence" value="ECO:0007669"/>
    <property type="project" value="UniProtKB-KW"/>
</dbReference>
<keyword evidence="13" id="KW-0132">Cell division</keyword>
<dbReference type="STRING" id="76936.BN2458_PEG1800"/>
<keyword evidence="11" id="KW-1133">Transmembrane helix</keyword>
<dbReference type="PANTHER" id="PTHR23076:SF97">
    <property type="entry name" value="ATP-DEPENDENT ZINC METALLOPROTEASE YME1L1"/>
    <property type="match status" value="1"/>
</dbReference>
<evidence type="ECO:0000256" key="1">
    <source>
        <dbReference type="ARBA" id="ARBA00001947"/>
    </source>
</evidence>
<evidence type="ECO:0000256" key="9">
    <source>
        <dbReference type="ARBA" id="ARBA00023049"/>
    </source>
</evidence>
<dbReference type="Pfam" id="PF17862">
    <property type="entry name" value="AAA_lid_3"/>
    <property type="match status" value="1"/>
</dbReference>
<dbReference type="GO" id="GO:0005524">
    <property type="term" value="F:ATP binding"/>
    <property type="evidence" value="ECO:0007669"/>
    <property type="project" value="UniProtKB-KW"/>
</dbReference>
<keyword evidence="9" id="KW-0482">Metalloprotease</keyword>
<dbReference type="CDD" id="cd19501">
    <property type="entry name" value="RecA-like_FtsH"/>
    <property type="match status" value="1"/>
</dbReference>